<evidence type="ECO:0000313" key="3">
    <source>
        <dbReference type="Proteomes" id="UP000623269"/>
    </source>
</evidence>
<dbReference type="AlphaFoldDB" id="A0A8J7H4T3"/>
<feature type="domain" description="DNA mimic protein DMP19 C-terminal" evidence="1">
    <location>
        <begin position="8"/>
        <end position="58"/>
    </location>
</feature>
<name>A0A8J7H4T3_9FIRM</name>
<sequence>MNDIEVANNGGFNQCYFNSSKQFTKMAVTGFKEIGAEGFAEIMDRANSIYSDIKDELEIYNDGIFKGDKARGSYKFKWVIE</sequence>
<accession>A0A8J7H4T3</accession>
<comment type="caution">
    <text evidence="2">The sequence shown here is derived from an EMBL/GenBank/DDBJ whole genome shotgun (WGS) entry which is preliminary data.</text>
</comment>
<reference evidence="2" key="1">
    <citation type="submission" date="2020-12" db="EMBL/GenBank/DDBJ databases">
        <title>M. sibirica DSM 26468T genome.</title>
        <authorList>
            <person name="Thieme N."/>
            <person name="Rettenmaier R."/>
            <person name="Zverlov V."/>
            <person name="Liebl W."/>
        </authorList>
    </citation>
    <scope>NUCLEOTIDE SEQUENCE</scope>
    <source>
        <strain evidence="2">DSM 26468</strain>
    </source>
</reference>
<organism evidence="2 3">
    <name type="scientific">Mobilitalea sibirica</name>
    <dbReference type="NCBI Taxonomy" id="1462919"/>
    <lineage>
        <taxon>Bacteria</taxon>
        <taxon>Bacillati</taxon>
        <taxon>Bacillota</taxon>
        <taxon>Clostridia</taxon>
        <taxon>Lachnospirales</taxon>
        <taxon>Lachnospiraceae</taxon>
        <taxon>Mobilitalea</taxon>
    </lineage>
</organism>
<gene>
    <name evidence="2" type="ORF">I5677_01985</name>
</gene>
<dbReference type="Gene3D" id="1.20.1420.60">
    <property type="match status" value="1"/>
</dbReference>
<dbReference type="Proteomes" id="UP000623269">
    <property type="component" value="Unassembled WGS sequence"/>
</dbReference>
<proteinExistence type="predicted"/>
<evidence type="ECO:0000259" key="1">
    <source>
        <dbReference type="Pfam" id="PF14300"/>
    </source>
</evidence>
<dbReference type="InterPro" id="IPR025402">
    <property type="entry name" value="DMP19_C"/>
</dbReference>
<dbReference type="Pfam" id="PF14300">
    <property type="entry name" value="DMP19"/>
    <property type="match status" value="1"/>
</dbReference>
<evidence type="ECO:0000313" key="2">
    <source>
        <dbReference type="EMBL" id="MBH1939661.1"/>
    </source>
</evidence>
<dbReference type="EMBL" id="JAEAGR010000002">
    <property type="protein sequence ID" value="MBH1939661.1"/>
    <property type="molecule type" value="Genomic_DNA"/>
</dbReference>
<keyword evidence="3" id="KW-1185">Reference proteome</keyword>
<protein>
    <submittedName>
        <fullName evidence="2">DUF4375 domain-containing protein</fullName>
    </submittedName>
</protein>